<evidence type="ECO:0000313" key="4">
    <source>
        <dbReference type="Proteomes" id="UP001163387"/>
    </source>
</evidence>
<dbReference type="PANTHER" id="PTHR46648:SF1">
    <property type="entry name" value="ADENOSINE 5'-MONOPHOSPHORAMIDASE HNT1"/>
    <property type="match status" value="1"/>
</dbReference>
<dbReference type="PRINTS" id="PR00332">
    <property type="entry name" value="HISTRIAD"/>
</dbReference>
<dbReference type="InterPro" id="IPR036265">
    <property type="entry name" value="HIT-like_sf"/>
</dbReference>
<dbReference type="EMBL" id="AP026933">
    <property type="protein sequence ID" value="BDT04570.1"/>
    <property type="molecule type" value="Genomic_DNA"/>
</dbReference>
<proteinExistence type="predicted"/>
<dbReference type="InterPro" id="IPR019808">
    <property type="entry name" value="Histidine_triad_CS"/>
</dbReference>
<organism evidence="3 4">
    <name type="scientific">Spiroplasma ixodetis</name>
    <dbReference type="NCBI Taxonomy" id="2141"/>
    <lineage>
        <taxon>Bacteria</taxon>
        <taxon>Bacillati</taxon>
        <taxon>Mycoplasmatota</taxon>
        <taxon>Mollicutes</taxon>
        <taxon>Entomoplasmatales</taxon>
        <taxon>Spiroplasmataceae</taxon>
        <taxon>Spiroplasma</taxon>
    </lineage>
</organism>
<evidence type="ECO:0000313" key="3">
    <source>
        <dbReference type="EMBL" id="BDT04570.1"/>
    </source>
</evidence>
<reference evidence="3 4" key="1">
    <citation type="journal article" date="2022" name="Front. Microbiol.">
        <title>Male-killing mechanisms vary between Spiroplasma species.</title>
        <authorList>
            <person name="Arai H."/>
            <person name="Inoue M."/>
            <person name="Kageyama D."/>
        </authorList>
    </citation>
    <scope>NUCLEOTIDE SEQUENCE [LARGE SCALE GENOMIC DNA]</scope>
    <source>
        <strain evidence="4">sHm</strain>
    </source>
</reference>
<dbReference type="Proteomes" id="UP001163387">
    <property type="component" value="Chromosome"/>
</dbReference>
<dbReference type="PROSITE" id="PS00892">
    <property type="entry name" value="HIT_1"/>
    <property type="match status" value="1"/>
</dbReference>
<dbReference type="PROSITE" id="PS51084">
    <property type="entry name" value="HIT_2"/>
    <property type="match status" value="1"/>
</dbReference>
<dbReference type="SUPFAM" id="SSF54197">
    <property type="entry name" value="HIT-like"/>
    <property type="match status" value="1"/>
</dbReference>
<dbReference type="InterPro" id="IPR011146">
    <property type="entry name" value="HIT-like"/>
</dbReference>
<protein>
    <submittedName>
        <fullName evidence="3">Histidine triad protein</fullName>
    </submittedName>
</protein>
<evidence type="ECO:0000259" key="2">
    <source>
        <dbReference type="PROSITE" id="PS51084"/>
    </source>
</evidence>
<dbReference type="Pfam" id="PF01230">
    <property type="entry name" value="HIT"/>
    <property type="match status" value="1"/>
</dbReference>
<feature type="short sequence motif" description="Histidine triad motif" evidence="1">
    <location>
        <begin position="98"/>
        <end position="102"/>
    </location>
</feature>
<dbReference type="Gene3D" id="3.30.428.10">
    <property type="entry name" value="HIT-like"/>
    <property type="match status" value="1"/>
</dbReference>
<dbReference type="PANTHER" id="PTHR46648">
    <property type="entry name" value="HIT FAMILY PROTEIN 1"/>
    <property type="match status" value="1"/>
</dbReference>
<keyword evidence="4" id="KW-1185">Reference proteome</keyword>
<dbReference type="RefSeq" id="WP_281748311.1">
    <property type="nucleotide sequence ID" value="NZ_AP026933.1"/>
</dbReference>
<sequence>MTNKACIFCTIIKDTNNLIFEDTNTAAFMDINPVTKGHILVIPKQHFETFIDTTPKIVSDVSITTHKIANLLIKTIPEIKGFNILTNNGSEAFQEVFHYHVHIIPKYIREKGFLINRTKENVTIDDINNIKKILKSQLM</sequence>
<name>A0ABM8BXJ0_9MOLU</name>
<feature type="domain" description="HIT" evidence="2">
    <location>
        <begin position="7"/>
        <end position="113"/>
    </location>
</feature>
<gene>
    <name evidence="3" type="ORF">SHM_22160</name>
</gene>
<evidence type="ECO:0000256" key="1">
    <source>
        <dbReference type="PROSITE-ProRule" id="PRU00464"/>
    </source>
</evidence>
<accession>A0ABM8BXJ0</accession>
<dbReference type="InterPro" id="IPR001310">
    <property type="entry name" value="Histidine_triad_HIT"/>
</dbReference>